<evidence type="ECO:0000313" key="2">
    <source>
        <dbReference type="EMBL" id="MET7000777.1"/>
    </source>
</evidence>
<comment type="caution">
    <text evidence="2">The sequence shown here is derived from an EMBL/GenBank/DDBJ whole genome shotgun (WGS) entry which is preliminary data.</text>
</comment>
<feature type="transmembrane region" description="Helical" evidence="1">
    <location>
        <begin position="41"/>
        <end position="61"/>
    </location>
</feature>
<feature type="transmembrane region" description="Helical" evidence="1">
    <location>
        <begin position="12"/>
        <end position="29"/>
    </location>
</feature>
<gene>
    <name evidence="2" type="ORF">ABR189_25570</name>
</gene>
<keyword evidence="1" id="KW-0812">Transmembrane</keyword>
<keyword evidence="1" id="KW-1133">Transmembrane helix</keyword>
<dbReference type="EMBL" id="JBEXAC010000002">
    <property type="protein sequence ID" value="MET7000777.1"/>
    <property type="molecule type" value="Genomic_DNA"/>
</dbReference>
<reference evidence="2 3" key="1">
    <citation type="submission" date="2024-06" db="EMBL/GenBank/DDBJ databases">
        <title>Chitinophaga defluvii sp. nov., isolated from municipal sewage.</title>
        <authorList>
            <person name="Zhang L."/>
        </authorList>
    </citation>
    <scope>NUCLEOTIDE SEQUENCE [LARGE SCALE GENOMIC DNA]</scope>
    <source>
        <strain evidence="2 3">H8</strain>
    </source>
</reference>
<organism evidence="2 3">
    <name type="scientific">Chitinophaga defluvii</name>
    <dbReference type="NCBI Taxonomy" id="3163343"/>
    <lineage>
        <taxon>Bacteria</taxon>
        <taxon>Pseudomonadati</taxon>
        <taxon>Bacteroidota</taxon>
        <taxon>Chitinophagia</taxon>
        <taxon>Chitinophagales</taxon>
        <taxon>Chitinophagaceae</taxon>
        <taxon>Chitinophaga</taxon>
    </lineage>
</organism>
<evidence type="ECO:0000313" key="3">
    <source>
        <dbReference type="Proteomes" id="UP001549749"/>
    </source>
</evidence>
<dbReference type="Proteomes" id="UP001549749">
    <property type="component" value="Unassembled WGS sequence"/>
</dbReference>
<keyword evidence="3" id="KW-1185">Reference proteome</keyword>
<proteinExistence type="predicted"/>
<evidence type="ECO:0000256" key="1">
    <source>
        <dbReference type="SAM" id="Phobius"/>
    </source>
</evidence>
<accession>A0ABV2TDN7</accession>
<dbReference type="RefSeq" id="WP_354663330.1">
    <property type="nucleotide sequence ID" value="NZ_JBEXAC010000002.1"/>
</dbReference>
<name>A0ABV2TDN7_9BACT</name>
<evidence type="ECO:0008006" key="4">
    <source>
        <dbReference type="Google" id="ProtNLM"/>
    </source>
</evidence>
<protein>
    <recommendedName>
        <fullName evidence="4">LPXTG-motif cell wall-anchored protein</fullName>
    </recommendedName>
</protein>
<keyword evidence="1" id="KW-0472">Membrane</keyword>
<sequence length="68" mass="7761">MKKFLLSINYKLFVIGYVIWLLFGALINFGIRKQALTSENIISLLVVGFLTIAALTVFGLFRKKEDHN</sequence>